<dbReference type="Gene3D" id="3.90.320.10">
    <property type="match status" value="1"/>
</dbReference>
<dbReference type="GO" id="GO:0006281">
    <property type="term" value="P:DNA repair"/>
    <property type="evidence" value="ECO:0007669"/>
    <property type="project" value="UniProtKB-KW"/>
</dbReference>
<dbReference type="EMBL" id="JADEXQ010000051">
    <property type="protein sequence ID" value="MBE9031063.1"/>
    <property type="molecule type" value="Genomic_DNA"/>
</dbReference>
<dbReference type="RefSeq" id="WP_264325893.1">
    <property type="nucleotide sequence ID" value="NZ_JADEXQ010000051.1"/>
</dbReference>
<dbReference type="Proteomes" id="UP000625316">
    <property type="component" value="Unassembled WGS sequence"/>
</dbReference>
<gene>
    <name evidence="5" type="ORF">IQ266_15115</name>
</gene>
<organism evidence="5 6">
    <name type="scientific">Romeriopsis navalis LEGE 11480</name>
    <dbReference type="NCBI Taxonomy" id="2777977"/>
    <lineage>
        <taxon>Bacteria</taxon>
        <taxon>Bacillati</taxon>
        <taxon>Cyanobacteriota</taxon>
        <taxon>Cyanophyceae</taxon>
        <taxon>Leptolyngbyales</taxon>
        <taxon>Leptolyngbyaceae</taxon>
        <taxon>Romeriopsis</taxon>
        <taxon>Romeriopsis navalis</taxon>
    </lineage>
</organism>
<evidence type="ECO:0000313" key="5">
    <source>
        <dbReference type="EMBL" id="MBE9031063.1"/>
    </source>
</evidence>
<keyword evidence="2" id="KW-0378">Hydrolase</keyword>
<name>A0A928VLZ3_9CYAN</name>
<evidence type="ECO:0000313" key="6">
    <source>
        <dbReference type="Proteomes" id="UP000625316"/>
    </source>
</evidence>
<evidence type="ECO:0000259" key="4">
    <source>
        <dbReference type="Pfam" id="PF12705"/>
    </source>
</evidence>
<feature type="domain" description="PD-(D/E)XK endonuclease-like" evidence="4">
    <location>
        <begin position="5"/>
        <end position="238"/>
    </location>
</feature>
<protein>
    <submittedName>
        <fullName evidence="5">PD-(D/E)XK nuclease family protein</fullName>
    </submittedName>
</protein>
<keyword evidence="6" id="KW-1185">Reference proteome</keyword>
<proteinExistence type="predicted"/>
<dbReference type="AlphaFoldDB" id="A0A928VLZ3"/>
<dbReference type="InterPro" id="IPR011335">
    <property type="entry name" value="Restrct_endonuc-II-like"/>
</dbReference>
<dbReference type="Pfam" id="PF12705">
    <property type="entry name" value="PDDEXK_1"/>
    <property type="match status" value="1"/>
</dbReference>
<accession>A0A928VLZ3</accession>
<keyword evidence="2" id="KW-0347">Helicase</keyword>
<evidence type="ECO:0000256" key="1">
    <source>
        <dbReference type="ARBA" id="ARBA00022763"/>
    </source>
</evidence>
<keyword evidence="2" id="KW-0547">Nucleotide-binding</keyword>
<comment type="caution">
    <text evidence="5">The sequence shown here is derived from an EMBL/GenBank/DDBJ whole genome shotgun (WGS) entry which is preliminary data.</text>
</comment>
<dbReference type="SUPFAM" id="SSF52980">
    <property type="entry name" value="Restriction endonuclease-like"/>
    <property type="match status" value="1"/>
</dbReference>
<reference evidence="5" key="1">
    <citation type="submission" date="2020-10" db="EMBL/GenBank/DDBJ databases">
        <authorList>
            <person name="Castelo-Branco R."/>
            <person name="Eusebio N."/>
            <person name="Adriana R."/>
            <person name="Vieira A."/>
            <person name="Brugerolle De Fraissinette N."/>
            <person name="Rezende De Castro R."/>
            <person name="Schneider M.P."/>
            <person name="Vasconcelos V."/>
            <person name="Leao P.N."/>
        </authorList>
    </citation>
    <scope>NUCLEOTIDE SEQUENCE</scope>
    <source>
        <strain evidence="5">LEGE 11480</strain>
    </source>
</reference>
<evidence type="ECO:0000256" key="2">
    <source>
        <dbReference type="ARBA" id="ARBA00022806"/>
    </source>
</evidence>
<keyword evidence="3" id="KW-0234">DNA repair</keyword>
<keyword evidence="1" id="KW-0227">DNA damage</keyword>
<keyword evidence="2" id="KW-0067">ATP-binding</keyword>
<sequence length="268" mass="31267">MVYPISATKLRTYQRCAYSYYLRYEKRVKNNEYFAAAVLGTALHKTLAQCHRDWHYHDAVPDRRWFHRCWKEKSQGMTLQQIREGKAILDTYYDRYIGVEDVLRKPLAVEGKIQATLEVQNLEFQIGGRYDRIDFLPDGLELIDYKSAKIMQLPDPQDLDLQIGLYYLALEQTYGEQLKYLSLLFLRTGEKVQYRATQRHKRLAKRTISQLATQLRQEDSWQPTPGEHCSQCSFSRYCAAVSREPNPLPAKNAAVKRGLQLTFGLEAS</sequence>
<dbReference type="InterPro" id="IPR038726">
    <property type="entry name" value="PDDEXK_AddAB-type"/>
</dbReference>
<dbReference type="InterPro" id="IPR011604">
    <property type="entry name" value="PDDEXK-like_dom_sf"/>
</dbReference>
<dbReference type="GO" id="GO:0004386">
    <property type="term" value="F:helicase activity"/>
    <property type="evidence" value="ECO:0007669"/>
    <property type="project" value="UniProtKB-KW"/>
</dbReference>
<evidence type="ECO:0000256" key="3">
    <source>
        <dbReference type="ARBA" id="ARBA00023204"/>
    </source>
</evidence>